<comment type="caution">
    <text evidence="1">The sequence shown here is derived from an EMBL/GenBank/DDBJ whole genome shotgun (WGS) entry which is preliminary data.</text>
</comment>
<evidence type="ECO:0000313" key="1">
    <source>
        <dbReference type="EMBL" id="CAG8806831.1"/>
    </source>
</evidence>
<dbReference type="AlphaFoldDB" id="A0A9N9K451"/>
<gene>
    <name evidence="1" type="ORF">DERYTH_LOCUS24550</name>
</gene>
<keyword evidence="2" id="KW-1185">Reference proteome</keyword>
<dbReference type="Proteomes" id="UP000789405">
    <property type="component" value="Unassembled WGS sequence"/>
</dbReference>
<evidence type="ECO:0000313" key="2">
    <source>
        <dbReference type="Proteomes" id="UP000789405"/>
    </source>
</evidence>
<organism evidence="1 2">
    <name type="scientific">Dentiscutata erythropus</name>
    <dbReference type="NCBI Taxonomy" id="1348616"/>
    <lineage>
        <taxon>Eukaryota</taxon>
        <taxon>Fungi</taxon>
        <taxon>Fungi incertae sedis</taxon>
        <taxon>Mucoromycota</taxon>
        <taxon>Glomeromycotina</taxon>
        <taxon>Glomeromycetes</taxon>
        <taxon>Diversisporales</taxon>
        <taxon>Gigasporaceae</taxon>
        <taxon>Dentiscutata</taxon>
    </lineage>
</organism>
<sequence>GFRSLTPSQEPRGFHASTLAGKVKTIQLLGGLSLKSRIVRKPLYRVEEVKYQGF</sequence>
<dbReference type="EMBL" id="CAJVPY010041726">
    <property type="protein sequence ID" value="CAG8806831.1"/>
    <property type="molecule type" value="Genomic_DNA"/>
</dbReference>
<accession>A0A9N9K451</accession>
<reference evidence="1" key="1">
    <citation type="submission" date="2021-06" db="EMBL/GenBank/DDBJ databases">
        <authorList>
            <person name="Kallberg Y."/>
            <person name="Tangrot J."/>
            <person name="Rosling A."/>
        </authorList>
    </citation>
    <scope>NUCLEOTIDE SEQUENCE</scope>
    <source>
        <strain evidence="1">MA453B</strain>
    </source>
</reference>
<proteinExistence type="predicted"/>
<name>A0A9N9K451_9GLOM</name>
<protein>
    <submittedName>
        <fullName evidence="1">19797_t:CDS:1</fullName>
    </submittedName>
</protein>
<feature type="non-terminal residue" evidence="1">
    <location>
        <position position="1"/>
    </location>
</feature>